<gene>
    <name evidence="2" type="ORF">IDM36_09135</name>
</gene>
<protein>
    <submittedName>
        <fullName evidence="2">Cold shock domain-containing protein</fullName>
    </submittedName>
</protein>
<dbReference type="InterPro" id="IPR012340">
    <property type="entry name" value="NA-bd_OB-fold"/>
</dbReference>
<dbReference type="InterPro" id="IPR002059">
    <property type="entry name" value="CSP_DNA-bd"/>
</dbReference>
<reference evidence="2" key="1">
    <citation type="submission" date="2020-09" db="EMBL/GenBank/DDBJ databases">
        <title>First Report of a novel Colistin-Resistant species of Enterobacter cloacae complex Producing MCR-5 isolated from hospital sewage water.</title>
        <authorList>
            <person name="Zhou K."/>
        </authorList>
    </citation>
    <scope>NUCLEOTIDE SEQUENCE [LARGE SCALE GENOMIC DNA]</scope>
    <source>
        <strain evidence="2">HSW1412</strain>
    </source>
</reference>
<feature type="domain" description="CSD" evidence="1">
    <location>
        <begin position="4"/>
        <end position="46"/>
    </location>
</feature>
<evidence type="ECO:0000313" key="2">
    <source>
        <dbReference type="EMBL" id="QPK02248.1"/>
    </source>
</evidence>
<accession>A0A7T0DZH4</accession>
<proteinExistence type="predicted"/>
<dbReference type="AlphaFoldDB" id="A0A7T0DZH4"/>
<organism evidence="2">
    <name type="scientific">Enterobacter mori</name>
    <dbReference type="NCBI Taxonomy" id="539813"/>
    <lineage>
        <taxon>Bacteria</taxon>
        <taxon>Pseudomonadati</taxon>
        <taxon>Pseudomonadota</taxon>
        <taxon>Gammaproteobacteria</taxon>
        <taxon>Enterobacterales</taxon>
        <taxon>Enterobacteriaceae</taxon>
        <taxon>Enterobacter</taxon>
    </lineage>
</organism>
<dbReference type="EMBL" id="CP061801">
    <property type="protein sequence ID" value="QPK02248.1"/>
    <property type="molecule type" value="Genomic_DNA"/>
</dbReference>
<dbReference type="SUPFAM" id="SSF50249">
    <property type="entry name" value="Nucleic acid-binding proteins"/>
    <property type="match status" value="1"/>
</dbReference>
<sequence length="48" mass="5206">MAIGQKDVFLHISGLNNSEDQSLRPGVRVEIYRVNGLSGSMAANIFLS</sequence>
<name>A0A7T0DZH4_9ENTR</name>
<dbReference type="Pfam" id="PF00313">
    <property type="entry name" value="CSD"/>
    <property type="match status" value="1"/>
</dbReference>
<dbReference type="GO" id="GO:0003676">
    <property type="term" value="F:nucleic acid binding"/>
    <property type="evidence" value="ECO:0007669"/>
    <property type="project" value="InterPro"/>
</dbReference>
<dbReference type="Gene3D" id="2.40.50.140">
    <property type="entry name" value="Nucleic acid-binding proteins"/>
    <property type="match status" value="1"/>
</dbReference>
<evidence type="ECO:0000259" key="1">
    <source>
        <dbReference type="Pfam" id="PF00313"/>
    </source>
</evidence>